<evidence type="ECO:0000256" key="1">
    <source>
        <dbReference type="ARBA" id="ARBA00023242"/>
    </source>
</evidence>
<dbReference type="InterPro" id="IPR053181">
    <property type="entry name" value="EcdB-like_regulator"/>
</dbReference>
<organism evidence="4 5">
    <name type="scientific">Amniculicola lignicola CBS 123094</name>
    <dbReference type="NCBI Taxonomy" id="1392246"/>
    <lineage>
        <taxon>Eukaryota</taxon>
        <taxon>Fungi</taxon>
        <taxon>Dikarya</taxon>
        <taxon>Ascomycota</taxon>
        <taxon>Pezizomycotina</taxon>
        <taxon>Dothideomycetes</taxon>
        <taxon>Pleosporomycetidae</taxon>
        <taxon>Pleosporales</taxon>
        <taxon>Amniculicolaceae</taxon>
        <taxon>Amniculicola</taxon>
    </lineage>
</organism>
<evidence type="ECO:0000313" key="5">
    <source>
        <dbReference type="Proteomes" id="UP000799779"/>
    </source>
</evidence>
<dbReference type="EMBL" id="ML977693">
    <property type="protein sequence ID" value="KAF1993626.1"/>
    <property type="molecule type" value="Genomic_DNA"/>
</dbReference>
<keyword evidence="1" id="KW-0539">Nucleus</keyword>
<evidence type="ECO:0000313" key="4">
    <source>
        <dbReference type="EMBL" id="KAF1993626.1"/>
    </source>
</evidence>
<dbReference type="OrthoDB" id="6133115at2759"/>
<dbReference type="CDD" id="cd12148">
    <property type="entry name" value="fungal_TF_MHR"/>
    <property type="match status" value="1"/>
</dbReference>
<feature type="region of interest" description="Disordered" evidence="2">
    <location>
        <begin position="52"/>
        <end position="71"/>
    </location>
</feature>
<evidence type="ECO:0000256" key="2">
    <source>
        <dbReference type="SAM" id="MobiDB-lite"/>
    </source>
</evidence>
<dbReference type="Pfam" id="PF04082">
    <property type="entry name" value="Fungal_trans"/>
    <property type="match status" value="1"/>
</dbReference>
<dbReference type="Proteomes" id="UP000799779">
    <property type="component" value="Unassembled WGS sequence"/>
</dbReference>
<dbReference type="GO" id="GO:0003677">
    <property type="term" value="F:DNA binding"/>
    <property type="evidence" value="ECO:0007669"/>
    <property type="project" value="InterPro"/>
</dbReference>
<dbReference type="InterPro" id="IPR007219">
    <property type="entry name" value="XnlR_reg_dom"/>
</dbReference>
<keyword evidence="5" id="KW-1185">Reference proteome</keyword>
<evidence type="ECO:0000259" key="3">
    <source>
        <dbReference type="Pfam" id="PF04082"/>
    </source>
</evidence>
<protein>
    <recommendedName>
        <fullName evidence="3">Xylanolytic transcriptional activator regulatory domain-containing protein</fullName>
    </recommendedName>
</protein>
<reference evidence="4" key="1">
    <citation type="journal article" date="2020" name="Stud. Mycol.">
        <title>101 Dothideomycetes genomes: a test case for predicting lifestyles and emergence of pathogens.</title>
        <authorList>
            <person name="Haridas S."/>
            <person name="Albert R."/>
            <person name="Binder M."/>
            <person name="Bloem J."/>
            <person name="Labutti K."/>
            <person name="Salamov A."/>
            <person name="Andreopoulos B."/>
            <person name="Baker S."/>
            <person name="Barry K."/>
            <person name="Bills G."/>
            <person name="Bluhm B."/>
            <person name="Cannon C."/>
            <person name="Castanera R."/>
            <person name="Culley D."/>
            <person name="Daum C."/>
            <person name="Ezra D."/>
            <person name="Gonzalez J."/>
            <person name="Henrissat B."/>
            <person name="Kuo A."/>
            <person name="Liang C."/>
            <person name="Lipzen A."/>
            <person name="Lutzoni F."/>
            <person name="Magnuson J."/>
            <person name="Mondo S."/>
            <person name="Nolan M."/>
            <person name="Ohm R."/>
            <person name="Pangilinan J."/>
            <person name="Park H.-J."/>
            <person name="Ramirez L."/>
            <person name="Alfaro M."/>
            <person name="Sun H."/>
            <person name="Tritt A."/>
            <person name="Yoshinaga Y."/>
            <person name="Zwiers L.-H."/>
            <person name="Turgeon B."/>
            <person name="Goodwin S."/>
            <person name="Spatafora J."/>
            <person name="Crous P."/>
            <person name="Grigoriev I."/>
        </authorList>
    </citation>
    <scope>NUCLEOTIDE SEQUENCE</scope>
    <source>
        <strain evidence="4">CBS 123094</strain>
    </source>
</reference>
<proteinExistence type="predicted"/>
<dbReference type="GO" id="GO:0006351">
    <property type="term" value="P:DNA-templated transcription"/>
    <property type="evidence" value="ECO:0007669"/>
    <property type="project" value="InterPro"/>
</dbReference>
<dbReference type="PANTHER" id="PTHR47785:SF6">
    <property type="entry name" value="ZN(II)2CYS6 TRANSCRIPTION FACTOR (EUROFUNG)"/>
    <property type="match status" value="1"/>
</dbReference>
<accession>A0A6A5W7L0</accession>
<dbReference type="AlphaFoldDB" id="A0A6A5W7L0"/>
<gene>
    <name evidence="4" type="ORF">P154DRAFT_449652</name>
</gene>
<name>A0A6A5W7L0_9PLEO</name>
<feature type="domain" description="Xylanolytic transcriptional activator regulatory" evidence="3">
    <location>
        <begin position="185"/>
        <end position="451"/>
    </location>
</feature>
<dbReference type="PANTHER" id="PTHR47785">
    <property type="entry name" value="ZN(II)2CYS6 TRANSCRIPTION FACTOR (EUROFUNG)-RELATED-RELATED"/>
    <property type="match status" value="1"/>
</dbReference>
<dbReference type="GO" id="GO:0008270">
    <property type="term" value="F:zinc ion binding"/>
    <property type="evidence" value="ECO:0007669"/>
    <property type="project" value="InterPro"/>
</dbReference>
<sequence length="606" mass="68237">MNLECGYKEPKPTKRDQSMTVAINAIRRLETKIEDLTTAVNAAIPPARPLRKQSPAIAPSLTSPLPVGPTPPMNNLSLHGTSVPDLPLSPPTVDTPTRGPFVFDPSARINLSFSQHGVALWPAMQEILSPRFVSSRKALPKDYIFEMESQRPPLPVDIDHLIHQQQIPGAWLGSLPLSILKGLADAYFAVFHRLTPTLDKHNFFANNIGLAIDNRFGYDIETCLLLVVLALGCLAVKAHEEGTFPLPSQETDGTTGFVRPDWYDMVLEDPSGLGFFNEARKRFGFLMCQNDIQYGQFYMLSTLYYAQILRPLDSWSMVHRAAFCCVSILKRAGTIDFEEWEGDMFSRLFWNTLMYESIIAQELDLPLSGLQEYESHVPLPRFLDCPTPTLSSAGTIVREDDTLFHFHFLAQASHRILLTRIRHNLYSFMVKSDSPTPIITAEMHHQLEEWRTNLPSSIQFSDDDSVDTSPSPAHVIAKAMLRSRYLVAKFHIGRPFLYKALHFPEHTTGNEYQEAHEGLKGGMYWPTVMGLCTAMKSALPIKFGWSSQCFGQVLLLHAVAHSPNPMLQKRLPEGWEDWVQIMMHLIESCGLESPGIARDAELLRLL</sequence>